<keyword evidence="6" id="KW-0675">Receptor</keyword>
<name>A0A811V2V9_CERCA</name>
<evidence type="ECO:0000256" key="8">
    <source>
        <dbReference type="SAM" id="Phobius"/>
    </source>
</evidence>
<gene>
    <name evidence="9" type="ORF">CCAP1982_LOCUS13098</name>
</gene>
<keyword evidence="4 8" id="KW-1133">Transmembrane helix</keyword>
<evidence type="ECO:0000256" key="5">
    <source>
        <dbReference type="ARBA" id="ARBA00023136"/>
    </source>
</evidence>
<organism evidence="9 10">
    <name type="scientific">Ceratitis capitata</name>
    <name type="common">Mediterranean fruit fly</name>
    <name type="synonym">Tephritis capitata</name>
    <dbReference type="NCBI Taxonomy" id="7213"/>
    <lineage>
        <taxon>Eukaryota</taxon>
        <taxon>Metazoa</taxon>
        <taxon>Ecdysozoa</taxon>
        <taxon>Arthropoda</taxon>
        <taxon>Hexapoda</taxon>
        <taxon>Insecta</taxon>
        <taxon>Pterygota</taxon>
        <taxon>Neoptera</taxon>
        <taxon>Endopterygota</taxon>
        <taxon>Diptera</taxon>
        <taxon>Brachycera</taxon>
        <taxon>Muscomorpha</taxon>
        <taxon>Tephritoidea</taxon>
        <taxon>Tephritidae</taxon>
        <taxon>Ceratitis</taxon>
        <taxon>Ceratitis</taxon>
    </lineage>
</organism>
<evidence type="ECO:0000256" key="7">
    <source>
        <dbReference type="ARBA" id="ARBA00023180"/>
    </source>
</evidence>
<feature type="transmembrane region" description="Helical" evidence="8">
    <location>
        <begin position="392"/>
        <end position="409"/>
    </location>
</feature>
<dbReference type="EMBL" id="CAJHJT010000034">
    <property type="protein sequence ID" value="CAD7004705.1"/>
    <property type="molecule type" value="Genomic_DNA"/>
</dbReference>
<evidence type="ECO:0000256" key="1">
    <source>
        <dbReference type="ARBA" id="ARBA00004651"/>
    </source>
</evidence>
<evidence type="ECO:0000256" key="4">
    <source>
        <dbReference type="ARBA" id="ARBA00022989"/>
    </source>
</evidence>
<comment type="subcellular location">
    <subcellularLocation>
        <location evidence="1">Cell membrane</location>
        <topology evidence="1">Multi-pass membrane protein</topology>
    </subcellularLocation>
</comment>
<evidence type="ECO:0000256" key="3">
    <source>
        <dbReference type="ARBA" id="ARBA00022692"/>
    </source>
</evidence>
<dbReference type="PANTHER" id="PTHR42643:SF31">
    <property type="entry name" value="IONOTROPIC RECEPTOR 68B-RELATED"/>
    <property type="match status" value="1"/>
</dbReference>
<evidence type="ECO:0000256" key="2">
    <source>
        <dbReference type="ARBA" id="ARBA00022475"/>
    </source>
</evidence>
<feature type="transmembrane region" description="Helical" evidence="8">
    <location>
        <begin position="328"/>
        <end position="350"/>
    </location>
</feature>
<keyword evidence="10" id="KW-1185">Reference proteome</keyword>
<dbReference type="PANTHER" id="PTHR42643">
    <property type="entry name" value="IONOTROPIC RECEPTOR 20A-RELATED"/>
    <property type="match status" value="1"/>
</dbReference>
<accession>A0A811V2V9</accession>
<proteinExistence type="predicted"/>
<dbReference type="Gene3D" id="1.10.287.70">
    <property type="match status" value="1"/>
</dbReference>
<dbReference type="Gene3D" id="3.40.190.10">
    <property type="entry name" value="Periplasmic binding protein-like II"/>
    <property type="match status" value="1"/>
</dbReference>
<dbReference type="SUPFAM" id="SSF53850">
    <property type="entry name" value="Periplasmic binding protein-like II"/>
    <property type="match status" value="1"/>
</dbReference>
<comment type="caution">
    <text evidence="9">The sequence shown here is derived from an EMBL/GenBank/DDBJ whole genome shotgun (WGS) entry which is preliminary data.</text>
</comment>
<dbReference type="Proteomes" id="UP000606786">
    <property type="component" value="Unassembled WGS sequence"/>
</dbReference>
<keyword evidence="2" id="KW-1003">Cell membrane</keyword>
<dbReference type="OrthoDB" id="6623662at2759"/>
<evidence type="ECO:0000256" key="6">
    <source>
        <dbReference type="ARBA" id="ARBA00023170"/>
    </source>
</evidence>
<protein>
    <submittedName>
        <fullName evidence="9">(Mediterranean fruit fly) hypothetical protein</fullName>
    </submittedName>
</protein>
<sequence length="756" mass="87390">MLYLKVVIILFNYRINSLAFGYWTAGIQTEATNALLPQKACQIAAAHDSYVYIIYTGVERNNSAFALEINLLKCMATLPTHIMELRSVTKEREHTYNSFSLFVLSARPEESTAYVRRITNIMNEKQKRKHVHKYIFLWRDASLEQLRELLSAVWQRKILNAIVITGERHIYTFEPYAEPGFIIKRITDNRYFYDKLRNLHKQQLRITMFKDFLRAIPMSRAELGYTGVDGLFAGNVAAYLNATANYTQPADNENYGSCLPNGSFTGVLRDLISGTADVSFNARFTLPCAAAHVEMLYPYFKRKLYLVVPAAKMQPEYLIFIKAFTCTLWLLLSLNFFAVTAIFVLLNRWAERLPHAVKMKHGRWYEVFEMFVKTHLGEPVAGFSRISSLRQYLIAWICFSYILTTIYFGKLESSFVHPEYEAELDSLDELHKLDVPIFGVHSLFTTVQSALSVAHWGEIEKRAVSLPLYFSSFLFAVPVSVRRDWRAAFVLRGETAKDFLIKTYDVERRRPRFHVVKEYLRSMPQEYILQKGSPFRYKFQQYQARIFESGLLEHWSIKDLYYTGGTTSHEVEEFYEDLPSDTDFDLTEFTDNEGVGADRKKKRIVLNLDILQGAFWLWCFGIVFSVIGFGVEYTYWCNYMLREITSPSAYNSFASHRNSGPCDLCENYDPYAHAKESLRQDVAALLEAIQGELSGYVESGCNKYLESELLRYKNFIMNFSSIACVLNNLKSQPALRSFLLINLQNDLIKLISDGCI</sequence>
<keyword evidence="3 8" id="KW-0812">Transmembrane</keyword>
<dbReference type="InterPro" id="IPR052192">
    <property type="entry name" value="Insect_Ionotropic_Sensory_Rcpt"/>
</dbReference>
<feature type="transmembrane region" description="Helical" evidence="8">
    <location>
        <begin position="610"/>
        <end position="636"/>
    </location>
</feature>
<dbReference type="AlphaFoldDB" id="A0A811V2V9"/>
<keyword evidence="5 8" id="KW-0472">Membrane</keyword>
<reference evidence="9" key="1">
    <citation type="submission" date="2020-11" db="EMBL/GenBank/DDBJ databases">
        <authorList>
            <person name="Whitehead M."/>
        </authorList>
    </citation>
    <scope>NUCLEOTIDE SEQUENCE</scope>
    <source>
        <strain evidence="9">EGII</strain>
    </source>
</reference>
<evidence type="ECO:0000313" key="9">
    <source>
        <dbReference type="EMBL" id="CAD7004705.1"/>
    </source>
</evidence>
<dbReference type="GO" id="GO:0005886">
    <property type="term" value="C:plasma membrane"/>
    <property type="evidence" value="ECO:0007669"/>
    <property type="project" value="UniProtKB-SubCell"/>
</dbReference>
<evidence type="ECO:0000313" key="10">
    <source>
        <dbReference type="Proteomes" id="UP000606786"/>
    </source>
</evidence>
<keyword evidence="7" id="KW-0325">Glycoprotein</keyword>